<evidence type="ECO:0000313" key="2">
    <source>
        <dbReference type="EMBL" id="UBZ25487.1"/>
    </source>
</evidence>
<evidence type="ECO:0000313" key="3">
    <source>
        <dbReference type="Proteomes" id="UP000831195"/>
    </source>
</evidence>
<evidence type="ECO:0000256" key="1">
    <source>
        <dbReference type="SAM" id="Phobius"/>
    </source>
</evidence>
<dbReference type="Proteomes" id="UP000831195">
    <property type="component" value="Segment"/>
</dbReference>
<protein>
    <submittedName>
        <fullName evidence="2">Uncharacterized protein</fullName>
    </submittedName>
</protein>
<sequence>MANVPTHDEQYIKYLQKSFGTTTVPFFGGVIVVITFILLIIIIMLNSTTVFVDPYTYNTQGVVQVKPDQFKHDIIPKAVVISTHH</sequence>
<dbReference type="EMBL" id="MZ311577">
    <property type="protein sequence ID" value="UBZ25487.1"/>
    <property type="molecule type" value="Genomic_DNA"/>
</dbReference>
<reference evidence="2" key="1">
    <citation type="journal article" date="2021" name="Viruses">
        <title>Identification and Full Characterisation of Two Novel Crustacean Infecting Members of the Family Nudiviridae Provides Support for Two Subfamilies.</title>
        <authorList>
            <person name="Bateman K.S."/>
            <person name="Kerr R."/>
            <person name="Stentiford G.D."/>
            <person name="Bean T.P."/>
            <person name="Hooper C."/>
            <person name="Van Eynde B."/>
            <person name="Delbare D."/>
            <person name="Bojko J."/>
            <person name="Christiaens O."/>
            <person name="Taning C.N.T."/>
            <person name="Smagghe G."/>
            <person name="van Oers M.M."/>
            <person name="van Aerle R."/>
        </authorList>
    </citation>
    <scope>NUCLEOTIDE SEQUENCE</scope>
    <source>
        <strain evidence="2">AN1</strain>
    </source>
</reference>
<name>A0AAE8Y2A2_9VIRU</name>
<accession>A0AAE8Y2A2</accession>
<proteinExistence type="predicted"/>
<keyword evidence="3" id="KW-1185">Reference proteome</keyword>
<feature type="transmembrane region" description="Helical" evidence="1">
    <location>
        <begin position="24"/>
        <end position="45"/>
    </location>
</feature>
<organism evidence="2 3">
    <name type="scientific">Crangon crangon nudivirus</name>
    <dbReference type="NCBI Taxonomy" id="2880838"/>
    <lineage>
        <taxon>Viruses</taxon>
        <taxon>Viruses incertae sedis</taxon>
        <taxon>Naldaviricetes</taxon>
        <taxon>Lefavirales</taxon>
        <taxon>Nudiviridae</taxon>
        <taxon>Gammanudivirus</taxon>
        <taxon>Gammanudivirus cracrangonis</taxon>
    </lineage>
</organism>
<keyword evidence="1" id="KW-0472">Membrane</keyword>
<keyword evidence="1" id="KW-0812">Transmembrane</keyword>
<keyword evidence="1" id="KW-1133">Transmembrane helix</keyword>
<gene>
    <name evidence="2" type="ORF">CcNV_003</name>
</gene>